<evidence type="ECO:0000313" key="2">
    <source>
        <dbReference type="Proteomes" id="UP001526337"/>
    </source>
</evidence>
<dbReference type="EMBL" id="JANGSQ010000087">
    <property type="protein sequence ID" value="MCW4589732.1"/>
    <property type="molecule type" value="Genomic_DNA"/>
</dbReference>
<reference evidence="1 2" key="1">
    <citation type="submission" date="2022-07" db="EMBL/GenBank/DDBJ databases">
        <title>Genome stability of Gluconacetobacter entanii AV429.</title>
        <authorList>
            <person name="Trcek J."/>
            <person name="Cepec E."/>
        </authorList>
    </citation>
    <scope>NUCLEOTIDE SEQUENCE [LARGE SCALE GENOMIC DNA]</scope>
    <source>
        <strain evidence="1 2">AV429_2022</strain>
    </source>
</reference>
<comment type="caution">
    <text evidence="1">The sequence shown here is derived from an EMBL/GenBank/DDBJ whole genome shotgun (WGS) entry which is preliminary data.</text>
</comment>
<gene>
    <name evidence="1" type="ORF">NO263_03960</name>
</gene>
<accession>A0ABT3K3R6</accession>
<keyword evidence="2" id="KW-1185">Reference proteome</keyword>
<organism evidence="1 2">
    <name type="scientific">Gluconacetobacter entanii</name>
    <dbReference type="NCBI Taxonomy" id="108528"/>
    <lineage>
        <taxon>Bacteria</taxon>
        <taxon>Pseudomonadati</taxon>
        <taxon>Pseudomonadota</taxon>
        <taxon>Alphaproteobacteria</taxon>
        <taxon>Acetobacterales</taxon>
        <taxon>Acetobacteraceae</taxon>
        <taxon>Gluconacetobacter</taxon>
    </lineage>
</organism>
<dbReference type="RefSeq" id="WP_171790769.1">
    <property type="nucleotide sequence ID" value="NZ_JABJWD010000054.1"/>
</dbReference>
<name>A0ABT3K3R6_9PROT</name>
<proteinExistence type="predicted"/>
<protein>
    <submittedName>
        <fullName evidence="1">Uncharacterized protein</fullName>
    </submittedName>
</protein>
<sequence length="104" mass="11746">MSIPKKIPSLPSAQPSSAEAEAFIGGAPNKEIYPWEHQDVRSDLLVSMSTRVPEKLMLQMEWLLSKSAGRRLHARQYKQTFVIAAVEAYVHKELTKRGVPSDRQ</sequence>
<evidence type="ECO:0000313" key="1">
    <source>
        <dbReference type="EMBL" id="MCW4589732.1"/>
    </source>
</evidence>
<dbReference type="Proteomes" id="UP001526337">
    <property type="component" value="Unassembled WGS sequence"/>
</dbReference>